<dbReference type="EMBL" id="ATLV01024241">
    <property type="status" value="NOT_ANNOTATED_CDS"/>
    <property type="molecule type" value="Genomic_DNA"/>
</dbReference>
<protein>
    <submittedName>
        <fullName evidence="2 3">NKG2D ligand 4</fullName>
    </submittedName>
</protein>
<dbReference type="Proteomes" id="UP000030765">
    <property type="component" value="Unassembled WGS sequence"/>
</dbReference>
<accession>A0A084WLG8</accession>
<sequence length="166" mass="17946">MSGQGSQSALKFPSIAFRPSPTTAPMTKRPCFPSGNLSRRDLRVGTAPDRQIEINALGPSNRNHYCIAHCNKWCIFVAHRGRWSDGRGGGERHGSGWRPPDRDTTGLRGQEIVGERSSAEKNAEASTVAATAQAGDNVKHNCIKTTNPTMDAPTELARTGVQHKAK</sequence>
<reference evidence="2 4" key="1">
    <citation type="journal article" date="2014" name="BMC Genomics">
        <title>Genome sequence of Anopheles sinensis provides insight into genetics basis of mosquito competence for malaria parasites.</title>
        <authorList>
            <person name="Zhou D."/>
            <person name="Zhang D."/>
            <person name="Ding G."/>
            <person name="Shi L."/>
            <person name="Hou Q."/>
            <person name="Ye Y."/>
            <person name="Xu Y."/>
            <person name="Zhou H."/>
            <person name="Xiong C."/>
            <person name="Li S."/>
            <person name="Yu J."/>
            <person name="Hong S."/>
            <person name="Yu X."/>
            <person name="Zou P."/>
            <person name="Chen C."/>
            <person name="Chang X."/>
            <person name="Wang W."/>
            <person name="Lv Y."/>
            <person name="Sun Y."/>
            <person name="Ma L."/>
            <person name="Shen B."/>
            <person name="Zhu C."/>
        </authorList>
    </citation>
    <scope>NUCLEOTIDE SEQUENCE [LARGE SCALE GENOMIC DNA]</scope>
</reference>
<reference evidence="3" key="2">
    <citation type="submission" date="2020-05" db="UniProtKB">
        <authorList>
            <consortium name="EnsemblMetazoa"/>
        </authorList>
    </citation>
    <scope>IDENTIFICATION</scope>
</reference>
<dbReference type="AlphaFoldDB" id="A0A084WLG8"/>
<evidence type="ECO:0000313" key="3">
    <source>
        <dbReference type="EnsemblMetazoa" id="ASIC019116-PA"/>
    </source>
</evidence>
<keyword evidence="4" id="KW-1185">Reference proteome</keyword>
<name>A0A084WLG8_ANOSI</name>
<feature type="compositionally biased region" description="Basic and acidic residues" evidence="1">
    <location>
        <begin position="85"/>
        <end position="105"/>
    </location>
</feature>
<feature type="compositionally biased region" description="Basic and acidic residues" evidence="1">
    <location>
        <begin position="113"/>
        <end position="123"/>
    </location>
</feature>
<evidence type="ECO:0000256" key="1">
    <source>
        <dbReference type="SAM" id="MobiDB-lite"/>
    </source>
</evidence>
<dbReference type="VEuPathDB" id="VectorBase:ASIC019116"/>
<dbReference type="EMBL" id="KE525350">
    <property type="protein sequence ID" value="KFB51062.1"/>
    <property type="molecule type" value="Genomic_DNA"/>
</dbReference>
<gene>
    <name evidence="2" type="ORF">ZHAS_00019116</name>
</gene>
<organism evidence="2">
    <name type="scientific">Anopheles sinensis</name>
    <name type="common">Mosquito</name>
    <dbReference type="NCBI Taxonomy" id="74873"/>
    <lineage>
        <taxon>Eukaryota</taxon>
        <taxon>Metazoa</taxon>
        <taxon>Ecdysozoa</taxon>
        <taxon>Arthropoda</taxon>
        <taxon>Hexapoda</taxon>
        <taxon>Insecta</taxon>
        <taxon>Pterygota</taxon>
        <taxon>Neoptera</taxon>
        <taxon>Endopterygota</taxon>
        <taxon>Diptera</taxon>
        <taxon>Nematocera</taxon>
        <taxon>Culicoidea</taxon>
        <taxon>Culicidae</taxon>
        <taxon>Anophelinae</taxon>
        <taxon>Anopheles</taxon>
    </lineage>
</organism>
<feature type="region of interest" description="Disordered" evidence="1">
    <location>
        <begin position="1"/>
        <end position="41"/>
    </location>
</feature>
<evidence type="ECO:0000313" key="4">
    <source>
        <dbReference type="Proteomes" id="UP000030765"/>
    </source>
</evidence>
<proteinExistence type="predicted"/>
<evidence type="ECO:0000313" key="2">
    <source>
        <dbReference type="EMBL" id="KFB51062.1"/>
    </source>
</evidence>
<feature type="compositionally biased region" description="Low complexity" evidence="1">
    <location>
        <begin position="124"/>
        <end position="134"/>
    </location>
</feature>
<feature type="region of interest" description="Disordered" evidence="1">
    <location>
        <begin position="85"/>
        <end position="166"/>
    </location>
</feature>
<dbReference type="EnsemblMetazoa" id="ASIC019116-RA">
    <property type="protein sequence ID" value="ASIC019116-PA"/>
    <property type="gene ID" value="ASIC019116"/>
</dbReference>